<keyword evidence="11" id="KW-0443">Lipid metabolism</keyword>
<evidence type="ECO:0000256" key="6">
    <source>
        <dbReference type="ARBA" id="ARBA00022723"/>
    </source>
</evidence>
<dbReference type="InterPro" id="IPR002921">
    <property type="entry name" value="Fungal_lipase-type"/>
</dbReference>
<proteinExistence type="predicted"/>
<evidence type="ECO:0000256" key="5">
    <source>
        <dbReference type="ARBA" id="ARBA00022692"/>
    </source>
</evidence>
<evidence type="ECO:0000256" key="14">
    <source>
        <dbReference type="ARBA" id="ARBA00026104"/>
    </source>
</evidence>
<evidence type="ECO:0000256" key="11">
    <source>
        <dbReference type="ARBA" id="ARBA00023098"/>
    </source>
</evidence>
<feature type="domain" description="Fungal lipase-type" evidence="16">
    <location>
        <begin position="321"/>
        <end position="454"/>
    </location>
</feature>
<feature type="region of interest" description="Disordered" evidence="15">
    <location>
        <begin position="574"/>
        <end position="612"/>
    </location>
</feature>
<keyword evidence="12" id="KW-0472">Membrane</keyword>
<keyword evidence="18" id="KW-1185">Reference proteome</keyword>
<keyword evidence="7" id="KW-0378">Hydrolase</keyword>
<keyword evidence="3" id="KW-1003">Cell membrane</keyword>
<evidence type="ECO:0000256" key="3">
    <source>
        <dbReference type="ARBA" id="ARBA00022475"/>
    </source>
</evidence>
<dbReference type="Proteomes" id="UP001491310">
    <property type="component" value="Unassembled WGS sequence"/>
</dbReference>
<gene>
    <name evidence="17" type="ORF">WJX75_000897</name>
</gene>
<keyword evidence="6" id="KW-0479">Metal-binding</keyword>
<feature type="compositionally biased region" description="Low complexity" evidence="15">
    <location>
        <begin position="730"/>
        <end position="740"/>
    </location>
</feature>
<dbReference type="CDD" id="cd00519">
    <property type="entry name" value="Lipase_3"/>
    <property type="match status" value="1"/>
</dbReference>
<evidence type="ECO:0000256" key="7">
    <source>
        <dbReference type="ARBA" id="ARBA00022801"/>
    </source>
</evidence>
<evidence type="ECO:0000256" key="10">
    <source>
        <dbReference type="ARBA" id="ARBA00022989"/>
    </source>
</evidence>
<keyword evidence="9" id="KW-0442">Lipid degradation</keyword>
<protein>
    <recommendedName>
        <fullName evidence="14">sn-1-specific diacylglycerol lipase</fullName>
        <ecNumber evidence="14">3.1.1.116</ecNumber>
    </recommendedName>
</protein>
<comment type="cofactor">
    <cofactor evidence="1">
        <name>Ca(2+)</name>
        <dbReference type="ChEBI" id="CHEBI:29108"/>
    </cofactor>
</comment>
<dbReference type="Gene3D" id="3.40.50.1820">
    <property type="entry name" value="alpha/beta hydrolase"/>
    <property type="match status" value="1"/>
</dbReference>
<dbReference type="InterPro" id="IPR029058">
    <property type="entry name" value="AB_hydrolase_fold"/>
</dbReference>
<keyword evidence="8" id="KW-0106">Calcium</keyword>
<comment type="catalytic activity">
    <reaction evidence="13">
        <text>a 1,2-diacyl-sn-glycerol + H2O = a 2-acylglycerol + a fatty acid + H(+)</text>
        <dbReference type="Rhea" id="RHEA:33275"/>
        <dbReference type="ChEBI" id="CHEBI:15377"/>
        <dbReference type="ChEBI" id="CHEBI:15378"/>
        <dbReference type="ChEBI" id="CHEBI:17389"/>
        <dbReference type="ChEBI" id="CHEBI:17815"/>
        <dbReference type="ChEBI" id="CHEBI:28868"/>
        <dbReference type="EC" id="3.1.1.116"/>
    </reaction>
    <physiologicalReaction direction="left-to-right" evidence="13">
        <dbReference type="Rhea" id="RHEA:33276"/>
    </physiologicalReaction>
</comment>
<dbReference type="PANTHER" id="PTHR45792">
    <property type="entry name" value="DIACYLGLYCEROL LIPASE HOMOLOG-RELATED"/>
    <property type="match status" value="1"/>
</dbReference>
<dbReference type="EC" id="3.1.1.116" evidence="14"/>
<evidence type="ECO:0000256" key="15">
    <source>
        <dbReference type="SAM" id="MobiDB-lite"/>
    </source>
</evidence>
<keyword evidence="5" id="KW-0812">Transmembrane</keyword>
<reference evidence="17 18" key="1">
    <citation type="journal article" date="2024" name="Nat. Commun.">
        <title>Phylogenomics reveals the evolutionary origins of lichenization in chlorophyte algae.</title>
        <authorList>
            <person name="Puginier C."/>
            <person name="Libourel C."/>
            <person name="Otte J."/>
            <person name="Skaloud P."/>
            <person name="Haon M."/>
            <person name="Grisel S."/>
            <person name="Petersen M."/>
            <person name="Berrin J.G."/>
            <person name="Delaux P.M."/>
            <person name="Dal Grande F."/>
            <person name="Keller J."/>
        </authorList>
    </citation>
    <scope>NUCLEOTIDE SEQUENCE [LARGE SCALE GENOMIC DNA]</scope>
    <source>
        <strain evidence="17 18">SAG 216-7</strain>
    </source>
</reference>
<name>A0ABR2YZ39_9CHLO</name>
<comment type="caution">
    <text evidence="17">The sequence shown here is derived from an EMBL/GenBank/DDBJ whole genome shotgun (WGS) entry which is preliminary data.</text>
</comment>
<organism evidence="17 18">
    <name type="scientific">Coccomyxa subellipsoidea</name>
    <dbReference type="NCBI Taxonomy" id="248742"/>
    <lineage>
        <taxon>Eukaryota</taxon>
        <taxon>Viridiplantae</taxon>
        <taxon>Chlorophyta</taxon>
        <taxon>core chlorophytes</taxon>
        <taxon>Trebouxiophyceae</taxon>
        <taxon>Trebouxiophyceae incertae sedis</taxon>
        <taxon>Coccomyxaceae</taxon>
        <taxon>Coccomyxa</taxon>
    </lineage>
</organism>
<evidence type="ECO:0000256" key="12">
    <source>
        <dbReference type="ARBA" id="ARBA00023136"/>
    </source>
</evidence>
<evidence type="ECO:0000256" key="2">
    <source>
        <dbReference type="ARBA" id="ARBA00004651"/>
    </source>
</evidence>
<evidence type="ECO:0000256" key="1">
    <source>
        <dbReference type="ARBA" id="ARBA00001913"/>
    </source>
</evidence>
<keyword evidence="10" id="KW-1133">Transmembrane helix</keyword>
<sequence length="828" mass="88356">MMEDVEKVFENQRYFGPVGWQAPGLLDRSAWTDAEGKPVKADPIPSDLSSNVWDLVLDHSTDAEGWVYGSVFKHLEYPRPGGRSSQRVGDFVRRRLWRRRVGSPTSGVAPEKEVMQNGKAIGAATALSSLVSPVLSMQGVRVRKHTELEKRKAAVMKLVGLLTSMFKRRHFYEVLPMDPVAWPLLLAAHREALRTSMAERAVLNRVDPSTMQPPAAKELGEQDVPQSLLQALLCGAMHSRAAYGYAMAAGHLSSLLNFALLQTVHQFDFCAAGGASGEANNEAVLKLAGVRPGHLLMAEWNNSIGRPCHYVAADLANHCIVVAIRGSLEVGDMLSDVSAVPMEMTLLGVQGKVHEGMMAAATFVHCNTVDALQAAAQQFPSWPVLVTGHSYGGGVAAILAALLRDGGAPPGLGPISCIALGCAAVFSLELAEMVTPFTTSVVYGADVVPRLSAASVEGAFLELAAASPVRTAAAKFGRQVTSTLEGLKVDWKVATKGPRFGGDRFPGQRGLSSLLTMAENSDAYSAAAQTALAAARLAGYRTTEDAETGTDGIELSTMEAESPTDRAVHRLQLLRNDTERQQSQRNETPSKVNMGSEDNTYTGSPGPEGHQILVGTSESEEEDQHLVTSEEVADARAQAAAAAAKYGGSEHPEPLFMPGQVLWVIPPEEATEDALSSTDEEASPGPVTGPAFQETLHSVEEQARLNADAMLAAARAGRAADALGPDHRASSSPDASAPDATPHGGSNQPELVRGQKTDPDMHAADATAARLLEEKWSGAQGSEEGFKADKRRPVLAQVDRRLFGRILFSFDTMPHHLPDTYLTALQEL</sequence>
<evidence type="ECO:0000313" key="17">
    <source>
        <dbReference type="EMBL" id="KAK9917103.1"/>
    </source>
</evidence>
<comment type="subcellular location">
    <subcellularLocation>
        <location evidence="2">Cell membrane</location>
        <topology evidence="2">Multi-pass membrane protein</topology>
    </subcellularLocation>
</comment>
<dbReference type="Pfam" id="PF01764">
    <property type="entry name" value="Lipase_3"/>
    <property type="match status" value="1"/>
</dbReference>
<evidence type="ECO:0000256" key="13">
    <source>
        <dbReference type="ARBA" id="ARBA00024531"/>
    </source>
</evidence>
<dbReference type="EMBL" id="JALJOT010000002">
    <property type="protein sequence ID" value="KAK9917103.1"/>
    <property type="molecule type" value="Genomic_DNA"/>
</dbReference>
<evidence type="ECO:0000256" key="9">
    <source>
        <dbReference type="ARBA" id="ARBA00022963"/>
    </source>
</evidence>
<dbReference type="PANTHER" id="PTHR45792:SF8">
    <property type="entry name" value="DIACYLGLYCEROL LIPASE-ALPHA"/>
    <property type="match status" value="1"/>
</dbReference>
<dbReference type="SUPFAM" id="SSF53474">
    <property type="entry name" value="alpha/beta-Hydrolases"/>
    <property type="match status" value="1"/>
</dbReference>
<evidence type="ECO:0000256" key="8">
    <source>
        <dbReference type="ARBA" id="ARBA00022837"/>
    </source>
</evidence>
<evidence type="ECO:0000256" key="4">
    <source>
        <dbReference type="ARBA" id="ARBA00022553"/>
    </source>
</evidence>
<feature type="region of interest" description="Disordered" evidence="15">
    <location>
        <begin position="718"/>
        <end position="760"/>
    </location>
</feature>
<keyword evidence="4" id="KW-0597">Phosphoprotein</keyword>
<evidence type="ECO:0000259" key="16">
    <source>
        <dbReference type="Pfam" id="PF01764"/>
    </source>
</evidence>
<feature type="region of interest" description="Disordered" evidence="15">
    <location>
        <begin position="670"/>
        <end position="691"/>
    </location>
</feature>
<evidence type="ECO:0000313" key="18">
    <source>
        <dbReference type="Proteomes" id="UP001491310"/>
    </source>
</evidence>
<dbReference type="InterPro" id="IPR052214">
    <property type="entry name" value="DAG_Lipase-Related"/>
</dbReference>
<accession>A0ABR2YZ39</accession>
<feature type="compositionally biased region" description="Polar residues" evidence="15">
    <location>
        <begin position="583"/>
        <end position="603"/>
    </location>
</feature>